<dbReference type="RefSeq" id="WP_051873648.1">
    <property type="nucleotide sequence ID" value="NZ_JMPI01000022.1"/>
</dbReference>
<comment type="caution">
    <text evidence="1">The sequence shown here is derived from an EMBL/GenBank/DDBJ whole genome shotgun (WGS) entry which is preliminary data.</text>
</comment>
<gene>
    <name evidence="1" type="ORF">GBAG_1264</name>
</gene>
<protein>
    <submittedName>
        <fullName evidence="1">VirK family virulence factor</fullName>
    </submittedName>
</protein>
<dbReference type="eggNOG" id="COG2990">
    <property type="taxonomic scope" value="Bacteria"/>
</dbReference>
<reference evidence="1 2" key="1">
    <citation type="submission" date="2014-05" db="EMBL/GenBank/DDBJ databases">
        <title>ATOL: Assembling a taxonomically balanced genome-scale reconstruction of the evolutionary history of the Enterobacteriaceae.</title>
        <authorList>
            <person name="Plunkett G.III."/>
            <person name="Neeno-Eckwall E.C."/>
            <person name="Glasner J.D."/>
            <person name="Perna N.T."/>
        </authorList>
    </citation>
    <scope>NUCLEOTIDE SEQUENCE [LARGE SCALE GENOMIC DNA]</scope>
    <source>
        <strain evidence="1 2">ATCC 33320</strain>
    </source>
</reference>
<keyword evidence="2" id="KW-1185">Reference proteome</keyword>
<evidence type="ECO:0000313" key="2">
    <source>
        <dbReference type="Proteomes" id="UP000028653"/>
    </source>
</evidence>
<sequence length="315" mass="35673">MYPAAVNEFIPATQRNGWQLFLSLATGQWMPGSAWQNPVYRRKFVLRSLTTPLATARLLADLAHQPFLEKLLAVQPGLPCRAHRPYLTANFNRKDAVNALSFHYHALTHVLPEHLLQQHYSASGVRLATITGKDENFYHLDLCAIANVDKEGEATITLSRDDGVALAGLTFTLCQHHDKPTLFIGGLQGAKSDIPHEYIQIATKACHGLFPKRLVLEAACLLAHHLGMSQILAVSNNAHIYRSWRYAKKKKDKIHADYDSFWESMSGELTPEGFFELPLTVSRKPIEDIASKKRAEYRRRYSLLDEMMEQIEQQL</sequence>
<dbReference type="EMBL" id="JMPI01000022">
    <property type="protein sequence ID" value="KFC82895.1"/>
    <property type="molecule type" value="Genomic_DNA"/>
</dbReference>
<dbReference type="AlphaFoldDB" id="A0A085GGQ0"/>
<organism evidence="1 2">
    <name type="scientific">Buttiauxella agrestis ATCC 33320</name>
    <dbReference type="NCBI Taxonomy" id="1006004"/>
    <lineage>
        <taxon>Bacteria</taxon>
        <taxon>Pseudomonadati</taxon>
        <taxon>Pseudomonadota</taxon>
        <taxon>Gammaproteobacteria</taxon>
        <taxon>Enterobacterales</taxon>
        <taxon>Enterobacteriaceae</taxon>
        <taxon>Buttiauxella</taxon>
    </lineage>
</organism>
<dbReference type="STRING" id="1006004.GBAG_1264"/>
<dbReference type="OrthoDB" id="6835762at2"/>
<dbReference type="Pfam" id="PF04393">
    <property type="entry name" value="DUF535"/>
    <property type="match status" value="1"/>
</dbReference>
<proteinExistence type="predicted"/>
<name>A0A085GGQ0_9ENTR</name>
<evidence type="ECO:0000313" key="1">
    <source>
        <dbReference type="EMBL" id="KFC82895.1"/>
    </source>
</evidence>
<dbReference type="InterPro" id="IPR007488">
    <property type="entry name" value="DUF535"/>
</dbReference>
<dbReference type="PANTHER" id="PTHR38785">
    <property type="entry name" value="HOMOLOG OF VIRK"/>
    <property type="match status" value="1"/>
</dbReference>
<accession>A0A085GGQ0</accession>
<dbReference type="PANTHER" id="PTHR38785:SF1">
    <property type="entry name" value="HOMOLOG OF VIRK"/>
    <property type="match status" value="1"/>
</dbReference>
<dbReference type="Proteomes" id="UP000028653">
    <property type="component" value="Unassembled WGS sequence"/>
</dbReference>
<dbReference type="GO" id="GO:0006974">
    <property type="term" value="P:DNA damage response"/>
    <property type="evidence" value="ECO:0007669"/>
    <property type="project" value="TreeGrafter"/>
</dbReference>